<feature type="domain" description="CCT" evidence="11">
    <location>
        <begin position="825"/>
        <end position="867"/>
    </location>
</feature>
<feature type="region of interest" description="Disordered" evidence="9">
    <location>
        <begin position="914"/>
        <end position="938"/>
    </location>
</feature>
<dbReference type="Pfam" id="PF00643">
    <property type="entry name" value="zf-B_box"/>
    <property type="match status" value="1"/>
</dbReference>
<comment type="similarity">
    <text evidence="2">Belongs to the CONSTANS family.</text>
</comment>
<dbReference type="PANTHER" id="PTHR45615">
    <property type="entry name" value="MYOSIN HEAVY CHAIN, NON-MUSCLE"/>
    <property type="match status" value="1"/>
</dbReference>
<dbReference type="InterPro" id="IPR000315">
    <property type="entry name" value="Znf_B-box"/>
</dbReference>
<feature type="region of interest" description="Disordered" evidence="9">
    <location>
        <begin position="960"/>
        <end position="979"/>
    </location>
</feature>
<gene>
    <name evidence="12" type="ORF">VaNZ11_013583</name>
</gene>
<comment type="caution">
    <text evidence="12">The sequence shown here is derived from an EMBL/GenBank/DDBJ whole genome shotgun (WGS) entry which is preliminary data.</text>
</comment>
<dbReference type="EMBL" id="BSDZ01000080">
    <property type="protein sequence ID" value="GLI69041.1"/>
    <property type="molecule type" value="Genomic_DNA"/>
</dbReference>
<dbReference type="InterPro" id="IPR049808">
    <property type="entry name" value="CONSTANS-like_Bbox1"/>
</dbReference>
<comment type="subcellular location">
    <subcellularLocation>
        <location evidence="1 7">Nucleus</location>
    </subcellularLocation>
</comment>
<dbReference type="Proteomes" id="UP001165090">
    <property type="component" value="Unassembled WGS sequence"/>
</dbReference>
<evidence type="ECO:0000256" key="7">
    <source>
        <dbReference type="PROSITE-ProRule" id="PRU00357"/>
    </source>
</evidence>
<name>A0ABQ5SHE0_9CHLO</name>
<evidence type="ECO:0000256" key="8">
    <source>
        <dbReference type="SAM" id="Coils"/>
    </source>
</evidence>
<evidence type="ECO:0000313" key="13">
    <source>
        <dbReference type="Proteomes" id="UP001165090"/>
    </source>
</evidence>
<feature type="compositionally biased region" description="Low complexity" evidence="9">
    <location>
        <begin position="216"/>
        <end position="239"/>
    </location>
</feature>
<keyword evidence="4" id="KW-0862">Zinc</keyword>
<dbReference type="CDD" id="cd19821">
    <property type="entry name" value="Bbox1_BBX-like"/>
    <property type="match status" value="1"/>
</dbReference>
<feature type="region of interest" description="Disordered" evidence="9">
    <location>
        <begin position="102"/>
        <end position="132"/>
    </location>
</feature>
<proteinExistence type="inferred from homology"/>
<sequence>MDSSNFKVVCDHCDAKLANVFCHSDGAFLCPQCDSQVHSVNKLAQRHVRVPCQSCPVWAYQEAKSRGRLLDMPLAACLTRNLQLDIFDGTIPCWPSNNASSVAMGTPQSDASSPQAAAAAPPANAGSPGSEVHATALHQASNSWPQNSALAMVASLPMPQPGLGCADQVEAVRAAAQFAISPFANCTRSSLQAAVNAAQHPQPAPEQGNVQGAQVSTSAAATQHLSQAAQSQHSQHTLQRAASQEVMDAVDSMDVSLLLDTFGAPLNQMQDSKRKEDVSQQEQLQQQQTQAQSCLTQHQQTVAGPQYASSALCSTVSVPSTGIAAVAALSNPVGMSLTWAPLAQQVQIQQQQEQVLLQQQQILQEQLQQQQQQRQVQMNTAAIAAAAAGCLVSPSPFGVITSEPMAVPTQRQQPAARSMSGLSCLSQSGLSSSNTDGQQLGSARSSNTLLLQSLEQQLTGSAASTCPVLISLAGGVGSSVGTTTAAAAGWPNIEVTQQQIQQLQQQQQQQQAALQYLQKQQQVVAALAAVQQQQQQQAMQQLLQRSRTDDLQHTSAISIGNGGAAATALVAAAAHRDINLRAGLGVSDPGIGRGRSLPQSPMSLQPAARTAFASSPCSLLDNLPGLGIDSSSIAAAVAMSAGDAPNNTLAAAASGLLPGTVSAPSAAGPPQPLVATRSVDAAASSFGALPAAVVGSGGSTSVSPSNCNTLAGAVSERHLPLTAQQLAQQVILPGSAPPALGLAATVNMVSRGGSCDLSEAQLMRLSSDGYDAVLGAAAAVNMLGGSLGILGLGRCDADASSLLTRLERPDGTHKELDPERAAQLNRYKLKRMLRMRALAEGAKKVRYECRKQLADIRPRVRGRFAKVNSSDALMDIGGSGSGRVACSLPTSSSGNNIATGSIVSGSACTAPPGMSYHGPSGGGSGWGLHGHTSSQPHMQRIDEEGASEGQSPLVMQPTACQSLRHQTSSSDPDIGMADASTAGESTVAPMAAAGVEASAGLSMLSGFGAAFGTDVRMQQQLLRQGLAHQQVLLRCAKSSSMLDDGRMSGSAPAGLLASCVNTSAADAGLETATQDCVITEHDLAALGFEDLAQMSGGFSNAGNNNEDMDESAESMNDGNAARPAPGQGPGLEVQPSSQRTNVQATIPQAMAQLSDTPSLAATAVPSMLQQQQMLRAQSLIVPKLTATGSLLQPQLQAQAQLQVQQQQQQRLSVLDRPIMYGTDLSQFSAAQLSLLDSILTDQYRPSGAMGRH</sequence>
<dbReference type="PROSITE" id="PS51017">
    <property type="entry name" value="CCT"/>
    <property type="match status" value="1"/>
</dbReference>
<evidence type="ECO:0000256" key="6">
    <source>
        <dbReference type="PROSITE-ProRule" id="PRU00024"/>
    </source>
</evidence>
<evidence type="ECO:0000256" key="1">
    <source>
        <dbReference type="ARBA" id="ARBA00004123"/>
    </source>
</evidence>
<protein>
    <submittedName>
        <fullName evidence="12">Uncharacterized protein</fullName>
    </submittedName>
</protein>
<reference evidence="12 13" key="1">
    <citation type="journal article" date="2023" name="IScience">
        <title>Expanded male sex-determining region conserved during the evolution of homothallism in the green alga Volvox.</title>
        <authorList>
            <person name="Yamamoto K."/>
            <person name="Matsuzaki R."/>
            <person name="Mahakham W."/>
            <person name="Heman W."/>
            <person name="Sekimoto H."/>
            <person name="Kawachi M."/>
            <person name="Minakuchi Y."/>
            <person name="Toyoda A."/>
            <person name="Nozaki H."/>
        </authorList>
    </citation>
    <scope>NUCLEOTIDE SEQUENCE [LARGE SCALE GENOMIC DNA]</scope>
    <source>
        <strain evidence="12 13">NIES-4468</strain>
    </source>
</reference>
<feature type="compositionally biased region" description="Gly residues" evidence="9">
    <location>
        <begin position="919"/>
        <end position="928"/>
    </location>
</feature>
<evidence type="ECO:0000256" key="4">
    <source>
        <dbReference type="ARBA" id="ARBA00022833"/>
    </source>
</evidence>
<keyword evidence="5 7" id="KW-0539">Nucleus</keyword>
<dbReference type="PANTHER" id="PTHR45615:SF40">
    <property type="entry name" value="MYOSIN HEAVY CHAIN, NON-MUSCLE"/>
    <property type="match status" value="1"/>
</dbReference>
<feature type="compositionally biased region" description="Polar residues" evidence="9">
    <location>
        <begin position="960"/>
        <end position="971"/>
    </location>
</feature>
<feature type="region of interest" description="Disordered" evidence="9">
    <location>
        <begin position="1098"/>
        <end position="1135"/>
    </location>
</feature>
<evidence type="ECO:0000256" key="2">
    <source>
        <dbReference type="ARBA" id="ARBA00010024"/>
    </source>
</evidence>
<dbReference type="Pfam" id="PF06203">
    <property type="entry name" value="CCT"/>
    <property type="match status" value="1"/>
</dbReference>
<keyword evidence="3" id="KW-0479">Metal-binding</keyword>
<organism evidence="12 13">
    <name type="scientific">Volvox africanus</name>
    <dbReference type="NCBI Taxonomy" id="51714"/>
    <lineage>
        <taxon>Eukaryota</taxon>
        <taxon>Viridiplantae</taxon>
        <taxon>Chlorophyta</taxon>
        <taxon>core chlorophytes</taxon>
        <taxon>Chlorophyceae</taxon>
        <taxon>CS clade</taxon>
        <taxon>Chlamydomonadales</taxon>
        <taxon>Volvocaceae</taxon>
        <taxon>Volvox</taxon>
    </lineage>
</organism>
<keyword evidence="13" id="KW-1185">Reference proteome</keyword>
<evidence type="ECO:0000256" key="5">
    <source>
        <dbReference type="ARBA" id="ARBA00023242"/>
    </source>
</evidence>
<dbReference type="InterPro" id="IPR010402">
    <property type="entry name" value="CCT_domain"/>
</dbReference>
<feature type="compositionally biased region" description="Low complexity" evidence="9">
    <location>
        <begin position="107"/>
        <end position="130"/>
    </location>
</feature>
<evidence type="ECO:0000259" key="11">
    <source>
        <dbReference type="PROSITE" id="PS51017"/>
    </source>
</evidence>
<accession>A0ABQ5SHE0</accession>
<feature type="region of interest" description="Disordered" evidence="9">
    <location>
        <begin position="197"/>
        <end position="243"/>
    </location>
</feature>
<keyword evidence="8" id="KW-0175">Coiled coil</keyword>
<feature type="coiled-coil region" evidence="8">
    <location>
        <begin position="493"/>
        <end position="520"/>
    </location>
</feature>
<evidence type="ECO:0000256" key="3">
    <source>
        <dbReference type="ARBA" id="ARBA00022723"/>
    </source>
</evidence>
<dbReference type="SMART" id="SM00336">
    <property type="entry name" value="BBOX"/>
    <property type="match status" value="1"/>
</dbReference>
<keyword evidence="6" id="KW-0863">Zinc-finger</keyword>
<evidence type="ECO:0000256" key="9">
    <source>
        <dbReference type="SAM" id="MobiDB-lite"/>
    </source>
</evidence>
<evidence type="ECO:0000259" key="10">
    <source>
        <dbReference type="PROSITE" id="PS50119"/>
    </source>
</evidence>
<evidence type="ECO:0000313" key="12">
    <source>
        <dbReference type="EMBL" id="GLI69041.1"/>
    </source>
</evidence>
<dbReference type="PROSITE" id="PS50119">
    <property type="entry name" value="ZF_BBOX"/>
    <property type="match status" value="1"/>
</dbReference>
<feature type="domain" description="B box-type" evidence="10">
    <location>
        <begin position="5"/>
        <end position="52"/>
    </location>
</feature>